<keyword evidence="4" id="KW-0472">Membrane</keyword>
<accession>A0ABW3BE82</accession>
<dbReference type="PANTHER" id="PTHR30168:SF0">
    <property type="entry name" value="INNER MEMBRANE PROTEIN"/>
    <property type="match status" value="1"/>
</dbReference>
<evidence type="ECO:0000313" key="5">
    <source>
        <dbReference type="EMBL" id="MFD0801432.1"/>
    </source>
</evidence>
<comment type="subcellular location">
    <subcellularLocation>
        <location evidence="1">Membrane</location>
        <topology evidence="1">Single-pass membrane protein</topology>
    </subcellularLocation>
</comment>
<dbReference type="EMBL" id="JBHTHR010000221">
    <property type="protein sequence ID" value="MFD0801432.1"/>
    <property type="molecule type" value="Genomic_DNA"/>
</dbReference>
<keyword evidence="6" id="KW-1185">Reference proteome</keyword>
<dbReference type="Pfam" id="PF04228">
    <property type="entry name" value="Zn_peptidase"/>
    <property type="match status" value="1"/>
</dbReference>
<evidence type="ECO:0000256" key="3">
    <source>
        <dbReference type="ARBA" id="ARBA00022989"/>
    </source>
</evidence>
<evidence type="ECO:0000256" key="1">
    <source>
        <dbReference type="ARBA" id="ARBA00004167"/>
    </source>
</evidence>
<proteinExistence type="predicted"/>
<gene>
    <name evidence="5" type="ORF">ACFQZU_08890</name>
</gene>
<sequence>TSLAAFTACVLVLMLAPPAERPRPAAADPARHTSGDFAARPAPVELDLTDHPAYELPVPEPVDCSLPRVDAGSADSWVVFNDALSFCLTRLWRPRLEELGLRSVEPEFRVSRAAPEADGPLDESTLLAYYEGEPMAVTLVLPNVVRHARDLPADWEQSVWVSLLAHEYGHHVQQLAGILAAGSSQEREAPTDKERLQTRRRMELQAECLAGVAMQGLDGIGGTETGLVDEYLAYNLRTRTHGTGSNRSDWFHAGANHDSLGACNTYGAPPAQVE</sequence>
<dbReference type="PANTHER" id="PTHR30168">
    <property type="entry name" value="PUTATIVE MEMBRANE PROTEIN YPFJ"/>
    <property type="match status" value="1"/>
</dbReference>
<comment type="caution">
    <text evidence="5">The sequence shown here is derived from an EMBL/GenBank/DDBJ whole genome shotgun (WGS) entry which is preliminary data.</text>
</comment>
<keyword evidence="2" id="KW-0812">Transmembrane</keyword>
<evidence type="ECO:0000313" key="6">
    <source>
        <dbReference type="Proteomes" id="UP001596956"/>
    </source>
</evidence>
<feature type="non-terminal residue" evidence="5">
    <location>
        <position position="1"/>
    </location>
</feature>
<evidence type="ECO:0000256" key="2">
    <source>
        <dbReference type="ARBA" id="ARBA00022692"/>
    </source>
</evidence>
<organism evidence="5 6">
    <name type="scientific">Streptomonospora algeriensis</name>
    <dbReference type="NCBI Taxonomy" id="995084"/>
    <lineage>
        <taxon>Bacteria</taxon>
        <taxon>Bacillati</taxon>
        <taxon>Actinomycetota</taxon>
        <taxon>Actinomycetes</taxon>
        <taxon>Streptosporangiales</taxon>
        <taxon>Nocardiopsidaceae</taxon>
        <taxon>Streptomonospora</taxon>
    </lineage>
</organism>
<protein>
    <submittedName>
        <fullName evidence="5">Neutral zinc metallopeptidase</fullName>
    </submittedName>
</protein>
<evidence type="ECO:0000256" key="4">
    <source>
        <dbReference type="ARBA" id="ARBA00023136"/>
    </source>
</evidence>
<reference evidence="6" key="1">
    <citation type="journal article" date="2019" name="Int. J. Syst. Evol. Microbiol.">
        <title>The Global Catalogue of Microorganisms (GCM) 10K type strain sequencing project: providing services to taxonomists for standard genome sequencing and annotation.</title>
        <authorList>
            <consortium name="The Broad Institute Genomics Platform"/>
            <consortium name="The Broad Institute Genome Sequencing Center for Infectious Disease"/>
            <person name="Wu L."/>
            <person name="Ma J."/>
        </authorList>
    </citation>
    <scope>NUCLEOTIDE SEQUENCE [LARGE SCALE GENOMIC DNA]</scope>
    <source>
        <strain evidence="6">CCUG 63369</strain>
    </source>
</reference>
<name>A0ABW3BE82_9ACTN</name>
<dbReference type="Proteomes" id="UP001596956">
    <property type="component" value="Unassembled WGS sequence"/>
</dbReference>
<dbReference type="InterPro" id="IPR007343">
    <property type="entry name" value="Uncharacterised_pept_Zn_put"/>
</dbReference>
<keyword evidence="3" id="KW-1133">Transmembrane helix</keyword>